<gene>
    <name evidence="1" type="ORF">CDAR_69871</name>
</gene>
<comment type="caution">
    <text evidence="1">The sequence shown here is derived from an EMBL/GenBank/DDBJ whole genome shotgun (WGS) entry which is preliminary data.</text>
</comment>
<sequence>MLDLWLSNTHIAVGGTSEVRVENGQKYEVRLPWKRNISYLLPWESDIFSRNDPFSTQIAREKMLKRKFRFFELKIRGRYRLTTERGLEQD</sequence>
<dbReference type="EMBL" id="BPLQ01008838">
    <property type="protein sequence ID" value="GIY39761.1"/>
    <property type="molecule type" value="Genomic_DNA"/>
</dbReference>
<evidence type="ECO:0000313" key="2">
    <source>
        <dbReference type="Proteomes" id="UP001054837"/>
    </source>
</evidence>
<protein>
    <submittedName>
        <fullName evidence="1">Uncharacterized protein</fullName>
    </submittedName>
</protein>
<dbReference type="AlphaFoldDB" id="A0AAV4T3D6"/>
<reference evidence="1 2" key="1">
    <citation type="submission" date="2021-06" db="EMBL/GenBank/DDBJ databases">
        <title>Caerostris darwini draft genome.</title>
        <authorList>
            <person name="Kono N."/>
            <person name="Arakawa K."/>
        </authorList>
    </citation>
    <scope>NUCLEOTIDE SEQUENCE [LARGE SCALE GENOMIC DNA]</scope>
</reference>
<name>A0AAV4T3D6_9ARAC</name>
<proteinExistence type="predicted"/>
<organism evidence="1 2">
    <name type="scientific">Caerostris darwini</name>
    <dbReference type="NCBI Taxonomy" id="1538125"/>
    <lineage>
        <taxon>Eukaryota</taxon>
        <taxon>Metazoa</taxon>
        <taxon>Ecdysozoa</taxon>
        <taxon>Arthropoda</taxon>
        <taxon>Chelicerata</taxon>
        <taxon>Arachnida</taxon>
        <taxon>Araneae</taxon>
        <taxon>Araneomorphae</taxon>
        <taxon>Entelegynae</taxon>
        <taxon>Araneoidea</taxon>
        <taxon>Araneidae</taxon>
        <taxon>Caerostris</taxon>
    </lineage>
</organism>
<evidence type="ECO:0000313" key="1">
    <source>
        <dbReference type="EMBL" id="GIY39761.1"/>
    </source>
</evidence>
<accession>A0AAV4T3D6</accession>
<keyword evidence="2" id="KW-1185">Reference proteome</keyword>
<dbReference type="Proteomes" id="UP001054837">
    <property type="component" value="Unassembled WGS sequence"/>
</dbReference>